<dbReference type="Proteomes" id="UP000230750">
    <property type="component" value="Unassembled WGS sequence"/>
</dbReference>
<sequence length="227" mass="25611">MADINVYGNSFNKGRLSDFIQSRKLATDENGKVILVDKSTDEMAKIKQELNYFRNNLGAILSADKKFREAVIMLIKNWEQASLNLSNFEVTEEGMDLQNQTIKKDTDTSSELCVHDLTVERSNISNLDGTMINKDHKRFQDQHTNKGESVKENNFMHIHETSTSDRLAADDQQYGQAPGMDQTPAITDQMAVPKEATPYKHISSPDTACSKEAAAQVKKFKDLKNYV</sequence>
<comment type="caution">
    <text evidence="1">The sequence shown here is derived from an EMBL/GenBank/DDBJ whole genome shotgun (WGS) entry which is preliminary data.</text>
</comment>
<name>A0A2G8KL79_STIJA</name>
<protein>
    <submittedName>
        <fullName evidence="1">Uncharacterized protein</fullName>
    </submittedName>
</protein>
<organism evidence="1 2">
    <name type="scientific">Stichopus japonicus</name>
    <name type="common">Sea cucumber</name>
    <dbReference type="NCBI Taxonomy" id="307972"/>
    <lineage>
        <taxon>Eukaryota</taxon>
        <taxon>Metazoa</taxon>
        <taxon>Echinodermata</taxon>
        <taxon>Eleutherozoa</taxon>
        <taxon>Echinozoa</taxon>
        <taxon>Holothuroidea</taxon>
        <taxon>Aspidochirotacea</taxon>
        <taxon>Aspidochirotida</taxon>
        <taxon>Stichopodidae</taxon>
        <taxon>Apostichopus</taxon>
    </lineage>
</organism>
<accession>A0A2G8KL79</accession>
<reference evidence="1 2" key="1">
    <citation type="journal article" date="2017" name="PLoS Biol.">
        <title>The sea cucumber genome provides insights into morphological evolution and visceral regeneration.</title>
        <authorList>
            <person name="Zhang X."/>
            <person name="Sun L."/>
            <person name="Yuan J."/>
            <person name="Sun Y."/>
            <person name="Gao Y."/>
            <person name="Zhang L."/>
            <person name="Li S."/>
            <person name="Dai H."/>
            <person name="Hamel J.F."/>
            <person name="Liu C."/>
            <person name="Yu Y."/>
            <person name="Liu S."/>
            <person name="Lin W."/>
            <person name="Guo K."/>
            <person name="Jin S."/>
            <person name="Xu P."/>
            <person name="Storey K.B."/>
            <person name="Huan P."/>
            <person name="Zhang T."/>
            <person name="Zhou Y."/>
            <person name="Zhang J."/>
            <person name="Lin C."/>
            <person name="Li X."/>
            <person name="Xing L."/>
            <person name="Huo D."/>
            <person name="Sun M."/>
            <person name="Wang L."/>
            <person name="Mercier A."/>
            <person name="Li F."/>
            <person name="Yang H."/>
            <person name="Xiang J."/>
        </authorList>
    </citation>
    <scope>NUCLEOTIDE SEQUENCE [LARGE SCALE GENOMIC DNA]</scope>
    <source>
        <strain evidence="1">Shaxun</strain>
        <tissue evidence="1">Muscle</tissue>
    </source>
</reference>
<gene>
    <name evidence="1" type="ORF">BSL78_14412</name>
</gene>
<keyword evidence="2" id="KW-1185">Reference proteome</keyword>
<proteinExistence type="predicted"/>
<evidence type="ECO:0000313" key="1">
    <source>
        <dbReference type="EMBL" id="PIK48725.1"/>
    </source>
</evidence>
<evidence type="ECO:0000313" key="2">
    <source>
        <dbReference type="Proteomes" id="UP000230750"/>
    </source>
</evidence>
<dbReference type="AlphaFoldDB" id="A0A2G8KL79"/>
<dbReference type="EMBL" id="MRZV01000506">
    <property type="protein sequence ID" value="PIK48725.1"/>
    <property type="molecule type" value="Genomic_DNA"/>
</dbReference>